<accession>A0A376BLQ5</accession>
<dbReference type="EMBL" id="UFSO01000002">
    <property type="protein sequence ID" value="SSY70588.1"/>
    <property type="molecule type" value="Genomic_DNA"/>
</dbReference>
<evidence type="ECO:0000313" key="1">
    <source>
        <dbReference type="EMBL" id="SSY70588.1"/>
    </source>
</evidence>
<reference evidence="1 2" key="1">
    <citation type="submission" date="2018-06" db="EMBL/GenBank/DDBJ databases">
        <authorList>
            <consortium name="Pathogen Informatics"/>
            <person name="Doyle S."/>
        </authorList>
    </citation>
    <scope>NUCLEOTIDE SEQUENCE [LARGE SCALE GENOMIC DNA]</scope>
    <source>
        <strain evidence="1 2">NCTC10283</strain>
    </source>
</reference>
<evidence type="ECO:0000313" key="2">
    <source>
        <dbReference type="Proteomes" id="UP000254209"/>
    </source>
</evidence>
<organism evidence="1 2">
    <name type="scientific">Alysiella crassa</name>
    <dbReference type="NCBI Taxonomy" id="153491"/>
    <lineage>
        <taxon>Bacteria</taxon>
        <taxon>Pseudomonadati</taxon>
        <taxon>Pseudomonadota</taxon>
        <taxon>Betaproteobacteria</taxon>
        <taxon>Neisseriales</taxon>
        <taxon>Neisseriaceae</taxon>
        <taxon>Alysiella</taxon>
    </lineage>
</organism>
<keyword evidence="2" id="KW-1185">Reference proteome</keyword>
<proteinExistence type="predicted"/>
<sequence length="151" mass="16097">MDAKKGILGTIGVGVLAVGGFLWDNGGKQVVGDTTKTAIQQAAPQVKAMIPEPFKSQILGGKVEETQANDFQAAYERCHDRVGKNPNINLNDPVAVFDASVKCLIVEENQGATLDKMAESDAELKQTLADFRLQISQQQAPLSASSIQGNQ</sequence>
<dbReference type="Proteomes" id="UP000254209">
    <property type="component" value="Unassembled WGS sequence"/>
</dbReference>
<name>A0A376BLQ5_9NEIS</name>
<gene>
    <name evidence="1" type="ORF">NCTC10283_00690</name>
</gene>
<dbReference type="AlphaFoldDB" id="A0A376BLQ5"/>
<dbReference type="RefSeq" id="WP_034293827.1">
    <property type="nucleotide sequence ID" value="NZ_CP091519.2"/>
</dbReference>
<protein>
    <submittedName>
        <fullName evidence="1">Uncharacterized protein</fullName>
    </submittedName>
</protein>
<dbReference type="OrthoDB" id="8616144at2"/>